<proteinExistence type="predicted"/>
<gene>
    <name evidence="2" type="ORF">DLM65_09720</name>
</gene>
<accession>A0A2W5Z3I5</accession>
<dbReference type="Proteomes" id="UP000248724">
    <property type="component" value="Unassembled WGS sequence"/>
</dbReference>
<evidence type="ECO:0000259" key="1">
    <source>
        <dbReference type="Pfam" id="PF01814"/>
    </source>
</evidence>
<reference evidence="2 3" key="1">
    <citation type="journal article" date="2017" name="Nature">
        <title>Atmospheric trace gases support primary production in Antarctic desert surface soil.</title>
        <authorList>
            <person name="Ji M."/>
            <person name="Greening C."/>
            <person name="Vanwonterghem I."/>
            <person name="Carere C.R."/>
            <person name="Bay S.K."/>
            <person name="Steen J.A."/>
            <person name="Montgomery K."/>
            <person name="Lines T."/>
            <person name="Beardall J."/>
            <person name="van Dorst J."/>
            <person name="Snape I."/>
            <person name="Stott M.B."/>
            <person name="Hugenholtz P."/>
            <person name="Ferrari B.C."/>
        </authorList>
    </citation>
    <scope>NUCLEOTIDE SEQUENCE [LARGE SCALE GENOMIC DNA]</scope>
    <source>
        <strain evidence="2">RRmetagenome_bin12</strain>
    </source>
</reference>
<comment type="caution">
    <text evidence="2">The sequence shown here is derived from an EMBL/GenBank/DDBJ whole genome shotgun (WGS) entry which is preliminary data.</text>
</comment>
<organism evidence="2 3">
    <name type="scientific">Candidatus Aeolococcus gillhamiae</name>
    <dbReference type="NCBI Taxonomy" id="3127015"/>
    <lineage>
        <taxon>Bacteria</taxon>
        <taxon>Bacillati</taxon>
        <taxon>Candidatus Dormiibacterota</taxon>
        <taxon>Candidatus Dormibacteria</taxon>
        <taxon>Candidatus Aeolococcales</taxon>
        <taxon>Candidatus Aeolococcaceae</taxon>
        <taxon>Candidatus Aeolococcus</taxon>
    </lineage>
</organism>
<dbReference type="Gene3D" id="1.20.120.520">
    <property type="entry name" value="nmb1532 protein domain like"/>
    <property type="match status" value="1"/>
</dbReference>
<evidence type="ECO:0000313" key="3">
    <source>
        <dbReference type="Proteomes" id="UP000248724"/>
    </source>
</evidence>
<evidence type="ECO:0000313" key="2">
    <source>
        <dbReference type="EMBL" id="PZR79800.1"/>
    </source>
</evidence>
<dbReference type="InterPro" id="IPR012312">
    <property type="entry name" value="Hemerythrin-like"/>
</dbReference>
<dbReference type="Pfam" id="PF01814">
    <property type="entry name" value="Hemerythrin"/>
    <property type="match status" value="1"/>
</dbReference>
<dbReference type="EMBL" id="QHBU01000189">
    <property type="protein sequence ID" value="PZR79800.1"/>
    <property type="molecule type" value="Genomic_DNA"/>
</dbReference>
<name>A0A2W5Z3I5_9BACT</name>
<sequence length="181" mass="20185">MTARSRPPAHLRTVQGLLAREHAEVRHHLDHLRAIADAAPSEEPLMLRNKLDAVLSFLHNGLLPHMDLEEQSLYAAVDRLAEGPHSGPAMVLDHGAIRALVADVDRVSSGLRGKQETAELQRLLFVLEAVARLHVDKEEELYRPALKRLPSEVRAEIAAQLRAHGVSHGHERWGFSDHPRP</sequence>
<dbReference type="AlphaFoldDB" id="A0A2W5Z3I5"/>
<feature type="domain" description="Hemerythrin-like" evidence="1">
    <location>
        <begin position="17"/>
        <end position="146"/>
    </location>
</feature>
<protein>
    <recommendedName>
        <fullName evidence="1">Hemerythrin-like domain-containing protein</fullName>
    </recommendedName>
</protein>